<dbReference type="Pfam" id="PF00069">
    <property type="entry name" value="Pkinase"/>
    <property type="match status" value="1"/>
</dbReference>
<keyword evidence="5 11" id="KW-0418">Kinase</keyword>
<dbReference type="CDD" id="cd14014">
    <property type="entry name" value="STKc_PknB_like"/>
    <property type="match status" value="1"/>
</dbReference>
<dbReference type="InterPro" id="IPR017441">
    <property type="entry name" value="Protein_kinase_ATP_BS"/>
</dbReference>
<dbReference type="AlphaFoldDB" id="A0A2S9YLF6"/>
<keyword evidence="2" id="KW-0723">Serine/threonine-protein kinase</keyword>
<evidence type="ECO:0000313" key="11">
    <source>
        <dbReference type="EMBL" id="PRQ05876.1"/>
    </source>
</evidence>
<dbReference type="GO" id="GO:0005524">
    <property type="term" value="F:ATP binding"/>
    <property type="evidence" value="ECO:0007669"/>
    <property type="project" value="UniProtKB-UniRule"/>
</dbReference>
<evidence type="ECO:0000256" key="9">
    <source>
        <dbReference type="SAM" id="Phobius"/>
    </source>
</evidence>
<dbReference type="EC" id="2.7.11.1" evidence="1"/>
<feature type="domain" description="Protein kinase" evidence="10">
    <location>
        <begin position="49"/>
        <end position="318"/>
    </location>
</feature>
<dbReference type="GO" id="GO:0004674">
    <property type="term" value="F:protein serine/threonine kinase activity"/>
    <property type="evidence" value="ECO:0007669"/>
    <property type="project" value="UniProtKB-KW"/>
</dbReference>
<dbReference type="SMART" id="SM00220">
    <property type="entry name" value="S_TKc"/>
    <property type="match status" value="1"/>
</dbReference>
<feature type="compositionally biased region" description="Basic residues" evidence="8">
    <location>
        <begin position="469"/>
        <end position="480"/>
    </location>
</feature>
<evidence type="ECO:0000313" key="12">
    <source>
        <dbReference type="Proteomes" id="UP000237968"/>
    </source>
</evidence>
<feature type="compositionally biased region" description="Basic and acidic residues" evidence="8">
    <location>
        <begin position="481"/>
        <end position="496"/>
    </location>
</feature>
<dbReference type="RefSeq" id="WP_106389528.1">
    <property type="nucleotide sequence ID" value="NZ_PVNK01000004.1"/>
</dbReference>
<keyword evidence="9" id="KW-0472">Membrane</keyword>
<reference evidence="11 12" key="1">
    <citation type="submission" date="2018-03" db="EMBL/GenBank/DDBJ databases">
        <title>Draft Genome Sequences of the Obligatory Marine Myxobacteria Enhygromyxa salina SWB005.</title>
        <authorList>
            <person name="Poehlein A."/>
            <person name="Moghaddam J.A."/>
            <person name="Harms H."/>
            <person name="Alanjari M."/>
            <person name="Koenig G.M."/>
            <person name="Daniel R."/>
            <person name="Schaeberle T.F."/>
        </authorList>
    </citation>
    <scope>NUCLEOTIDE SEQUENCE [LARGE SCALE GENOMIC DNA]</scope>
    <source>
        <strain evidence="11 12">SWB005</strain>
    </source>
</reference>
<evidence type="ECO:0000256" key="4">
    <source>
        <dbReference type="ARBA" id="ARBA00022741"/>
    </source>
</evidence>
<keyword evidence="6 7" id="KW-0067">ATP-binding</keyword>
<evidence type="ECO:0000259" key="10">
    <source>
        <dbReference type="PROSITE" id="PS50011"/>
    </source>
</evidence>
<feature type="region of interest" description="Disordered" evidence="8">
    <location>
        <begin position="372"/>
        <end position="392"/>
    </location>
</feature>
<dbReference type="Gene3D" id="1.10.510.10">
    <property type="entry name" value="Transferase(Phosphotransferase) domain 1"/>
    <property type="match status" value="1"/>
</dbReference>
<dbReference type="PROSITE" id="PS00107">
    <property type="entry name" value="PROTEIN_KINASE_ATP"/>
    <property type="match status" value="1"/>
</dbReference>
<dbReference type="Proteomes" id="UP000237968">
    <property type="component" value="Unassembled WGS sequence"/>
</dbReference>
<keyword evidence="4 7" id="KW-0547">Nucleotide-binding</keyword>
<keyword evidence="12" id="KW-1185">Reference proteome</keyword>
<evidence type="ECO:0000256" key="1">
    <source>
        <dbReference type="ARBA" id="ARBA00012513"/>
    </source>
</evidence>
<comment type="caution">
    <text evidence="11">The sequence shown here is derived from an EMBL/GenBank/DDBJ whole genome shotgun (WGS) entry which is preliminary data.</text>
</comment>
<evidence type="ECO:0000256" key="2">
    <source>
        <dbReference type="ARBA" id="ARBA00022527"/>
    </source>
</evidence>
<proteinExistence type="predicted"/>
<dbReference type="EMBL" id="PVNK01000004">
    <property type="protein sequence ID" value="PRQ05876.1"/>
    <property type="molecule type" value="Genomic_DNA"/>
</dbReference>
<evidence type="ECO:0000256" key="5">
    <source>
        <dbReference type="ARBA" id="ARBA00022777"/>
    </source>
</evidence>
<dbReference type="PROSITE" id="PS50011">
    <property type="entry name" value="PROTEIN_KINASE_DOM"/>
    <property type="match status" value="1"/>
</dbReference>
<feature type="binding site" evidence="7">
    <location>
        <position position="78"/>
    </location>
    <ligand>
        <name>ATP</name>
        <dbReference type="ChEBI" id="CHEBI:30616"/>
    </ligand>
</feature>
<dbReference type="InterPro" id="IPR013229">
    <property type="entry name" value="PEGA"/>
</dbReference>
<evidence type="ECO:0000256" key="6">
    <source>
        <dbReference type="ARBA" id="ARBA00022840"/>
    </source>
</evidence>
<dbReference type="Pfam" id="PF08308">
    <property type="entry name" value="PEGA"/>
    <property type="match status" value="1"/>
</dbReference>
<keyword evidence="9" id="KW-0812">Transmembrane</keyword>
<gene>
    <name evidence="11" type="primary">pknB_1</name>
    <name evidence="11" type="ORF">ENSA5_00450</name>
</gene>
<feature type="region of interest" description="Disordered" evidence="8">
    <location>
        <begin position="460"/>
        <end position="496"/>
    </location>
</feature>
<evidence type="ECO:0000256" key="7">
    <source>
        <dbReference type="PROSITE-ProRule" id="PRU10141"/>
    </source>
</evidence>
<keyword evidence="9" id="KW-1133">Transmembrane helix</keyword>
<dbReference type="InterPro" id="IPR011009">
    <property type="entry name" value="Kinase-like_dom_sf"/>
</dbReference>
<dbReference type="PANTHER" id="PTHR43289">
    <property type="entry name" value="MITOGEN-ACTIVATED PROTEIN KINASE KINASE KINASE 20-RELATED"/>
    <property type="match status" value="1"/>
</dbReference>
<dbReference type="Gene3D" id="3.30.200.20">
    <property type="entry name" value="Phosphorylase Kinase, domain 1"/>
    <property type="match status" value="1"/>
</dbReference>
<dbReference type="InterPro" id="IPR000719">
    <property type="entry name" value="Prot_kinase_dom"/>
</dbReference>
<dbReference type="OrthoDB" id="9801841at2"/>
<protein>
    <recommendedName>
        <fullName evidence="1">non-specific serine/threonine protein kinase</fullName>
        <ecNumber evidence="1">2.7.11.1</ecNumber>
    </recommendedName>
</protein>
<name>A0A2S9YLF6_9BACT</name>
<organism evidence="11 12">
    <name type="scientific">Enhygromyxa salina</name>
    <dbReference type="NCBI Taxonomy" id="215803"/>
    <lineage>
        <taxon>Bacteria</taxon>
        <taxon>Pseudomonadati</taxon>
        <taxon>Myxococcota</taxon>
        <taxon>Polyangia</taxon>
        <taxon>Nannocystales</taxon>
        <taxon>Nannocystaceae</taxon>
        <taxon>Enhygromyxa</taxon>
    </lineage>
</organism>
<keyword evidence="3 11" id="KW-0808">Transferase</keyword>
<dbReference type="PANTHER" id="PTHR43289:SF6">
    <property type="entry name" value="SERINE_THREONINE-PROTEIN KINASE NEKL-3"/>
    <property type="match status" value="1"/>
</dbReference>
<dbReference type="SUPFAM" id="SSF56112">
    <property type="entry name" value="Protein kinase-like (PK-like)"/>
    <property type="match status" value="1"/>
</dbReference>
<dbReference type="FunFam" id="1.10.510.10:FF:000021">
    <property type="entry name" value="Serine/threonine protein kinase"/>
    <property type="match status" value="1"/>
</dbReference>
<feature type="transmembrane region" description="Helical" evidence="9">
    <location>
        <begin position="332"/>
        <end position="352"/>
    </location>
</feature>
<evidence type="ECO:0000256" key="8">
    <source>
        <dbReference type="SAM" id="MobiDB-lite"/>
    </source>
</evidence>
<evidence type="ECO:0000256" key="3">
    <source>
        <dbReference type="ARBA" id="ARBA00022679"/>
    </source>
</evidence>
<accession>A0A2S9YLF6</accession>
<sequence>MTADISDAETEVGEAALDSAELTELIETQPGLGGMPDLLEEGREIADRYRIVRHLGSGGMGNVYLAEHKVIGKQVALKTLNLEFARRKVLRERFLREARSASRIRHLNVVDITDFGSTEEGAPFIAMEFLDGEDLKALLEREGRLPFEEARTMVVQICHALQAAHEQGIVHRDVKPANCFRIDQTGGSATIKVVDFGIAKTTAEAGDSTELTKTGVIVGTAAYMSPEQARGDADIDARADVYSVGVILFRMLTGALPFNSSSPLGMITRHLTEPVPSLRAVVPEAELSATVDKIVQKALAKDREDRWQSAAELAQALEEAEITQAAARRSRVGLWAGAGVFALVLGGLGFMWSQAASEEHEPAPLAIAHASVEPEPEPEPTLVEPAPEPEPADSTVVVALSGAPDGAEVFIGDRKVGRASEPFTLDKSSGTVTLEVMAEGYEEAAVSIVPLADLEVPVSLDALPESKPVKKSKKSKKTKKTEKVDPTTKVDKEIGF</sequence>